<name>A2DXF6_TRIV3</name>
<dbReference type="VEuPathDB" id="TrichDB:TVAG_380180"/>
<dbReference type="RefSeq" id="XP_001327131.1">
    <property type="nucleotide sequence ID" value="XM_001327096.1"/>
</dbReference>
<proteinExistence type="predicted"/>
<accession>A2DXF6</accession>
<dbReference type="Proteomes" id="UP000001542">
    <property type="component" value="Unassembled WGS sequence"/>
</dbReference>
<gene>
    <name evidence="2" type="ORF">TVAG_380180</name>
</gene>
<organism evidence="2 3">
    <name type="scientific">Trichomonas vaginalis (strain ATCC PRA-98 / G3)</name>
    <dbReference type="NCBI Taxonomy" id="412133"/>
    <lineage>
        <taxon>Eukaryota</taxon>
        <taxon>Metamonada</taxon>
        <taxon>Parabasalia</taxon>
        <taxon>Trichomonadida</taxon>
        <taxon>Trichomonadidae</taxon>
        <taxon>Trichomonas</taxon>
    </lineage>
</organism>
<dbReference type="KEGG" id="tva:4772880"/>
<reference evidence="2" key="2">
    <citation type="journal article" date="2007" name="Science">
        <title>Draft genome sequence of the sexually transmitted pathogen Trichomonas vaginalis.</title>
        <authorList>
            <person name="Carlton J.M."/>
            <person name="Hirt R.P."/>
            <person name="Silva J.C."/>
            <person name="Delcher A.L."/>
            <person name="Schatz M."/>
            <person name="Zhao Q."/>
            <person name="Wortman J.R."/>
            <person name="Bidwell S.L."/>
            <person name="Alsmark U.C.M."/>
            <person name="Besteiro S."/>
            <person name="Sicheritz-Ponten T."/>
            <person name="Noel C.J."/>
            <person name="Dacks J.B."/>
            <person name="Foster P.G."/>
            <person name="Simillion C."/>
            <person name="Van de Peer Y."/>
            <person name="Miranda-Saavedra D."/>
            <person name="Barton G.J."/>
            <person name="Westrop G.D."/>
            <person name="Mueller S."/>
            <person name="Dessi D."/>
            <person name="Fiori P.L."/>
            <person name="Ren Q."/>
            <person name="Paulsen I."/>
            <person name="Zhang H."/>
            <person name="Bastida-Corcuera F.D."/>
            <person name="Simoes-Barbosa A."/>
            <person name="Brown M.T."/>
            <person name="Hayes R.D."/>
            <person name="Mukherjee M."/>
            <person name="Okumura C.Y."/>
            <person name="Schneider R."/>
            <person name="Smith A.J."/>
            <person name="Vanacova S."/>
            <person name="Villalvazo M."/>
            <person name="Haas B.J."/>
            <person name="Pertea M."/>
            <person name="Feldblyum T.V."/>
            <person name="Utterback T.R."/>
            <person name="Shu C.L."/>
            <person name="Osoegawa K."/>
            <person name="de Jong P.J."/>
            <person name="Hrdy I."/>
            <person name="Horvathova L."/>
            <person name="Zubacova Z."/>
            <person name="Dolezal P."/>
            <person name="Malik S.B."/>
            <person name="Logsdon J.M. Jr."/>
            <person name="Henze K."/>
            <person name="Gupta A."/>
            <person name="Wang C.C."/>
            <person name="Dunne R.L."/>
            <person name="Upcroft J.A."/>
            <person name="Upcroft P."/>
            <person name="White O."/>
            <person name="Salzberg S.L."/>
            <person name="Tang P."/>
            <person name="Chiu C.-H."/>
            <person name="Lee Y.-S."/>
            <person name="Embley T.M."/>
            <person name="Coombs G.H."/>
            <person name="Mottram J.C."/>
            <person name="Tachezy J."/>
            <person name="Fraser-Liggett C.M."/>
            <person name="Johnson P.J."/>
        </authorList>
    </citation>
    <scope>NUCLEOTIDE SEQUENCE [LARGE SCALE GENOMIC DNA]</scope>
    <source>
        <strain evidence="2">G3</strain>
    </source>
</reference>
<dbReference type="Gene3D" id="3.40.50.11350">
    <property type="match status" value="1"/>
</dbReference>
<feature type="signal peptide" evidence="1">
    <location>
        <begin position="1"/>
        <end position="22"/>
    </location>
</feature>
<keyword evidence="1" id="KW-0732">Signal</keyword>
<keyword evidence="3" id="KW-1185">Reference proteome</keyword>
<evidence type="ECO:0000313" key="3">
    <source>
        <dbReference type="Proteomes" id="UP000001542"/>
    </source>
</evidence>
<dbReference type="AlphaFoldDB" id="A2DXF6"/>
<reference evidence="2" key="1">
    <citation type="submission" date="2006-10" db="EMBL/GenBank/DDBJ databases">
        <authorList>
            <person name="Amadeo P."/>
            <person name="Zhao Q."/>
            <person name="Wortman J."/>
            <person name="Fraser-Liggett C."/>
            <person name="Carlton J."/>
        </authorList>
    </citation>
    <scope>NUCLEOTIDE SEQUENCE</scope>
    <source>
        <strain evidence="2">G3</strain>
    </source>
</reference>
<evidence type="ECO:0000313" key="2">
    <source>
        <dbReference type="EMBL" id="EAY14908.1"/>
    </source>
</evidence>
<evidence type="ECO:0000256" key="1">
    <source>
        <dbReference type="SAM" id="SignalP"/>
    </source>
</evidence>
<dbReference type="OrthoDB" id="10437568at2759"/>
<dbReference type="EMBL" id="DS113263">
    <property type="protein sequence ID" value="EAY14908.1"/>
    <property type="molecule type" value="Genomic_DNA"/>
</dbReference>
<dbReference type="InParanoid" id="A2DXF6"/>
<sequence>MGICALLTFNILLYTKFNPFQAETTQNIPNNEQIKVFKNFPGHTTMRIAPRPPEIEYTQEELDEAIIELNLPTWSRSYVPCTSNESEVTCSQIVKAWRTIKQWENHVNTTSLEDDRYVLTKHYFDGVGNRISIDIIVFLLALMGNRRMVVEGSCMKGGQAVQGCGNAYYYQRSILLQNKTTELILADASRNPPYYVQTFDGWWWAEFNGPFKSRVTLDLSYLMYATQMYTHFQMYDYAKDKFGMHAIYFISNFLCRIPQKNIDQAKKIIENIPKGTRIFGVHLRFQFPGQFYSYSVETTMKVVKPFLWQKIREQPTVIAFASDSKAMEEEFLKEFGKYSVKSNATRMADFDHVSALTDIALLMMCDECLLSYRSTFSFAIASRMGKRCWFYEKEALGIFQASNSQATAVSLLFHNWDVNDWQTNRRFKHASHNEEGMRYFYKYFML</sequence>
<dbReference type="VEuPathDB" id="TrichDB:TVAGG3_0925320"/>
<protein>
    <submittedName>
        <fullName evidence="2">Uncharacterized protein</fullName>
    </submittedName>
</protein>
<feature type="chain" id="PRO_5002643103" evidence="1">
    <location>
        <begin position="23"/>
        <end position="446"/>
    </location>
</feature>